<proteinExistence type="inferred from homology"/>
<dbReference type="InterPro" id="IPR002347">
    <property type="entry name" value="SDR_fam"/>
</dbReference>
<dbReference type="Pfam" id="PF13561">
    <property type="entry name" value="adh_short_C2"/>
    <property type="match status" value="1"/>
</dbReference>
<dbReference type="PRINTS" id="PR00081">
    <property type="entry name" value="GDHRDH"/>
</dbReference>
<dbReference type="FunFam" id="3.40.50.720:FF:000084">
    <property type="entry name" value="Short-chain dehydrogenase reductase"/>
    <property type="match status" value="1"/>
</dbReference>
<name>A0A5N0UN68_9PSEU</name>
<dbReference type="OrthoDB" id="7064009at2"/>
<reference evidence="3" key="1">
    <citation type="submission" date="2019-09" db="EMBL/GenBank/DDBJ databases">
        <authorList>
            <person name="Teo W.F.A."/>
            <person name="Duangmal K."/>
        </authorList>
    </citation>
    <scope>NUCLEOTIDE SEQUENCE [LARGE SCALE GENOMIC DNA]</scope>
    <source>
        <strain evidence="3">K81G1</strain>
    </source>
</reference>
<dbReference type="EMBL" id="VMNW02000167">
    <property type="protein sequence ID" value="KAA9148627.1"/>
    <property type="molecule type" value="Genomic_DNA"/>
</dbReference>
<dbReference type="SUPFAM" id="SSF51735">
    <property type="entry name" value="NAD(P)-binding Rossmann-fold domains"/>
    <property type="match status" value="1"/>
</dbReference>
<keyword evidence="4" id="KW-1185">Reference proteome</keyword>
<gene>
    <name evidence="3" type="ORF">FPZ12_044715</name>
</gene>
<dbReference type="PANTHER" id="PTHR24321">
    <property type="entry name" value="DEHYDROGENASES, SHORT CHAIN"/>
    <property type="match status" value="1"/>
</dbReference>
<dbReference type="PROSITE" id="PS00061">
    <property type="entry name" value="ADH_SHORT"/>
    <property type="match status" value="1"/>
</dbReference>
<evidence type="ECO:0000313" key="3">
    <source>
        <dbReference type="EMBL" id="KAA9148627.1"/>
    </source>
</evidence>
<dbReference type="InterPro" id="IPR036291">
    <property type="entry name" value="NAD(P)-bd_dom_sf"/>
</dbReference>
<sequence length="270" mass="28143">MLGDKRVLITGAASGMGRELAVEAARQGAQSVGITDVNAEELAVTGKLVEAEGAKALPLKADLRTGGEIREMIEEFVAHAGGLDTLFNNAGVLDHVFAPPEQTTVDTLPEDAWDAVLDINLKAVWLATKFAAPHLRASDRGPSIVNAASVAGMTGARMAAYGVSKAAVIQLTKGAAINLSPDIRVNCYCPGSIRTPMSTAHLAAAEDKVAQARAMYGTHLIPRLGEPGEVAKVACFLASDEASFLTGVVLPVDGGTMAWRGIRDDVTVEE</sequence>
<dbReference type="CDD" id="cd05233">
    <property type="entry name" value="SDR_c"/>
    <property type="match status" value="1"/>
</dbReference>
<evidence type="ECO:0000313" key="4">
    <source>
        <dbReference type="Proteomes" id="UP000319769"/>
    </source>
</evidence>
<dbReference type="RefSeq" id="WP_144761675.1">
    <property type="nucleotide sequence ID" value="NZ_VMNW02000167.1"/>
</dbReference>
<protein>
    <submittedName>
        <fullName evidence="3">SDR family oxidoreductase</fullName>
    </submittedName>
</protein>
<evidence type="ECO:0000256" key="1">
    <source>
        <dbReference type="ARBA" id="ARBA00006484"/>
    </source>
</evidence>
<dbReference type="PRINTS" id="PR00080">
    <property type="entry name" value="SDRFAMILY"/>
</dbReference>
<keyword evidence="2" id="KW-0560">Oxidoreductase</keyword>
<accession>A0A5N0UN68</accession>
<comment type="caution">
    <text evidence="3">The sequence shown here is derived from an EMBL/GenBank/DDBJ whole genome shotgun (WGS) entry which is preliminary data.</text>
</comment>
<dbReference type="GO" id="GO:0016491">
    <property type="term" value="F:oxidoreductase activity"/>
    <property type="evidence" value="ECO:0007669"/>
    <property type="project" value="UniProtKB-KW"/>
</dbReference>
<dbReference type="InterPro" id="IPR020904">
    <property type="entry name" value="Sc_DH/Rdtase_CS"/>
</dbReference>
<dbReference type="PANTHER" id="PTHR24321:SF8">
    <property type="entry name" value="ESTRADIOL 17-BETA-DEHYDROGENASE 8-RELATED"/>
    <property type="match status" value="1"/>
</dbReference>
<dbReference type="Gene3D" id="3.40.50.720">
    <property type="entry name" value="NAD(P)-binding Rossmann-like Domain"/>
    <property type="match status" value="1"/>
</dbReference>
<dbReference type="Proteomes" id="UP000319769">
    <property type="component" value="Unassembled WGS sequence"/>
</dbReference>
<dbReference type="AlphaFoldDB" id="A0A5N0UN68"/>
<evidence type="ECO:0000256" key="2">
    <source>
        <dbReference type="ARBA" id="ARBA00023002"/>
    </source>
</evidence>
<organism evidence="3 4">
    <name type="scientific">Amycolatopsis acidicola</name>
    <dbReference type="NCBI Taxonomy" id="2596893"/>
    <lineage>
        <taxon>Bacteria</taxon>
        <taxon>Bacillati</taxon>
        <taxon>Actinomycetota</taxon>
        <taxon>Actinomycetes</taxon>
        <taxon>Pseudonocardiales</taxon>
        <taxon>Pseudonocardiaceae</taxon>
        <taxon>Amycolatopsis</taxon>
    </lineage>
</organism>
<comment type="similarity">
    <text evidence="1">Belongs to the short-chain dehydrogenases/reductases (SDR) family.</text>
</comment>